<dbReference type="HOGENOM" id="CLU_1904246_0_0_0"/>
<evidence type="ECO:0000313" key="3">
    <source>
        <dbReference type="Proteomes" id="UP000002881"/>
    </source>
</evidence>
<dbReference type="EMBL" id="CP003532">
    <property type="protein sequence ID" value="AFK07369.1"/>
    <property type="molecule type" value="Genomic_DNA"/>
</dbReference>
<name>I2F5U5_9BACT</name>
<sequence length="133" mass="14639">MLPAESGITYALGLLGERRTFDGGPERLPAGGILAGMFFSSPASKSPLERGDRLRWGVCSSLKTPFHKVLQPERRGCLSSRQRTSLPDSAGLEFLRNFRRHSARDSEDGGPLTDNAVFISNQRVFDFKRTAAL</sequence>
<keyword evidence="3" id="KW-1185">Reference proteome</keyword>
<dbReference type="KEGG" id="mpg:Theba_1712"/>
<reference evidence="1 3" key="1">
    <citation type="journal article" date="2012" name="Genome Biol. Evol.">
        <title>Genome Sequence of the Mesophilic Thermotogales Bacterium Mesotoga prima MesG1.Ag.4.2 Reveals the Largest Thermotogales Genome To Date.</title>
        <authorList>
            <person name="Zhaxybayeva O."/>
            <person name="Swithers K.S."/>
            <person name="Foght J."/>
            <person name="Green A.G."/>
            <person name="Bruce D."/>
            <person name="Detter C."/>
            <person name="Han S."/>
            <person name="Teshima H."/>
            <person name="Han J."/>
            <person name="Woyke T."/>
            <person name="Pitluck S."/>
            <person name="Nolan M."/>
            <person name="Ivanova N."/>
            <person name="Pati A."/>
            <person name="Land M.L."/>
            <person name="Dlutek M."/>
            <person name="Doolittle W.F."/>
            <person name="Noll K.M."/>
            <person name="Nesbo C.L."/>
        </authorList>
    </citation>
    <scope>NUCLEOTIDE SEQUENCE [LARGE SCALE GENOMIC DNA]</scope>
    <source>
        <strain evidence="1">MesG1.Ag.4.2</strain>
        <strain evidence="3">mesG1.Ag.4.2</strain>
    </source>
</reference>
<proteinExistence type="predicted"/>
<evidence type="ECO:0000313" key="2">
    <source>
        <dbReference type="EMBL" id="AFK07369.1"/>
    </source>
</evidence>
<protein>
    <submittedName>
        <fullName evidence="1">Uncharacterized protein</fullName>
    </submittedName>
</protein>
<evidence type="ECO:0000313" key="1">
    <source>
        <dbReference type="EMBL" id="AFK07298.1"/>
    </source>
</evidence>
<dbReference type="STRING" id="660470.Theba_1635"/>
<dbReference type="Proteomes" id="UP000002881">
    <property type="component" value="Chromosome"/>
</dbReference>
<gene>
    <name evidence="1" type="ORF">Theba_1635</name>
    <name evidence="2" type="ORF">Theba_1712</name>
</gene>
<dbReference type="KEGG" id="mpg:Theba_1635"/>
<dbReference type="EMBL" id="CP003532">
    <property type="protein sequence ID" value="AFK07298.1"/>
    <property type="molecule type" value="Genomic_DNA"/>
</dbReference>
<accession>I2F5U5</accession>
<dbReference type="AlphaFoldDB" id="I2F5U5"/>
<organism evidence="1 3">
    <name type="scientific">Mesotoga prima MesG1.Ag.4.2</name>
    <dbReference type="NCBI Taxonomy" id="660470"/>
    <lineage>
        <taxon>Bacteria</taxon>
        <taxon>Thermotogati</taxon>
        <taxon>Thermotogota</taxon>
        <taxon>Thermotogae</taxon>
        <taxon>Kosmotogales</taxon>
        <taxon>Kosmotogaceae</taxon>
        <taxon>Mesotoga</taxon>
    </lineage>
</organism>